<evidence type="ECO:0000313" key="3">
    <source>
        <dbReference type="Proteomes" id="UP001217044"/>
    </source>
</evidence>
<proteinExistence type="predicted"/>
<organism evidence="2 3">
    <name type="scientific">Deinococcus aquaticus</name>
    <dbReference type="NCBI Taxonomy" id="328692"/>
    <lineage>
        <taxon>Bacteria</taxon>
        <taxon>Thermotogati</taxon>
        <taxon>Deinococcota</taxon>
        <taxon>Deinococci</taxon>
        <taxon>Deinococcales</taxon>
        <taxon>Deinococcaceae</taxon>
        <taxon>Deinococcus</taxon>
    </lineage>
</organism>
<accession>A0ABY7UWV1</accession>
<evidence type="ECO:0008006" key="4">
    <source>
        <dbReference type="Google" id="ProtNLM"/>
    </source>
</evidence>
<feature type="coiled-coil region" evidence="1">
    <location>
        <begin position="3"/>
        <end position="109"/>
    </location>
</feature>
<evidence type="ECO:0000313" key="2">
    <source>
        <dbReference type="EMBL" id="WDA57374.1"/>
    </source>
</evidence>
<keyword evidence="3" id="KW-1185">Reference proteome</keyword>
<dbReference type="Proteomes" id="UP001217044">
    <property type="component" value="Chromosome"/>
</dbReference>
<evidence type="ECO:0000256" key="1">
    <source>
        <dbReference type="SAM" id="Coils"/>
    </source>
</evidence>
<sequence>MSKQRLDREIKETQKALENLRADELQLATLEAEKAATLRELQSGKSRDFARMAEVEGHRAALASMLEDQRAEIERTAAHLEALGVQRDREGHLERVESLAAQIEQSRAQLHGGLRGLVESLTPELERLIGLHGRWADLRAQWIETAREMGEVTKNDWGRSVVSDALLSELQGRGVNVDALRYSRNFQPETTADVTDPLPLQIVEPFSYAAFPERVETFTGTLFREALIGWHAARSDRARAHRGEL</sequence>
<protein>
    <recommendedName>
        <fullName evidence="4">Chromosome segregation protein SMC</fullName>
    </recommendedName>
</protein>
<dbReference type="RefSeq" id="WP_273987285.1">
    <property type="nucleotide sequence ID" value="NZ_BAABQT010000007.1"/>
</dbReference>
<gene>
    <name evidence="2" type="ORF">M8445_08290</name>
</gene>
<keyword evidence="1" id="KW-0175">Coiled coil</keyword>
<name>A0ABY7UWV1_9DEIO</name>
<reference evidence="2 3" key="1">
    <citation type="submission" date="2022-12" db="EMBL/GenBank/DDBJ databases">
        <title>Genome Sequence of Deinococcus aquaticus Type Strain PB314.</title>
        <authorList>
            <person name="Albert C."/>
            <person name="Hill J."/>
            <person name="Boren L."/>
            <person name="Scholz-Ng S."/>
            <person name="Fatema N."/>
            <person name="Grosso R."/>
            <person name="Soboslay E."/>
            <person name="Tuohy J."/>
        </authorList>
    </citation>
    <scope>NUCLEOTIDE SEQUENCE [LARGE SCALE GENOMIC DNA]</scope>
    <source>
        <strain evidence="2 3">PB-314</strain>
    </source>
</reference>
<dbReference type="EMBL" id="CP115165">
    <property type="protein sequence ID" value="WDA57374.1"/>
    <property type="molecule type" value="Genomic_DNA"/>
</dbReference>